<reference evidence="3 4" key="1">
    <citation type="submission" date="2014-04" db="EMBL/GenBank/DDBJ databases">
        <title>Evolutionary Origins and Diversification of the Mycorrhizal Mutualists.</title>
        <authorList>
            <consortium name="DOE Joint Genome Institute"/>
            <consortium name="Mycorrhizal Genomics Consortium"/>
            <person name="Kohler A."/>
            <person name="Kuo A."/>
            <person name="Nagy L.G."/>
            <person name="Floudas D."/>
            <person name="Copeland A."/>
            <person name="Barry K.W."/>
            <person name="Cichocki N."/>
            <person name="Veneault-Fourrey C."/>
            <person name="LaButti K."/>
            <person name="Lindquist E.A."/>
            <person name="Lipzen A."/>
            <person name="Lundell T."/>
            <person name="Morin E."/>
            <person name="Murat C."/>
            <person name="Riley R."/>
            <person name="Ohm R."/>
            <person name="Sun H."/>
            <person name="Tunlid A."/>
            <person name="Henrissat B."/>
            <person name="Grigoriev I.V."/>
            <person name="Hibbett D.S."/>
            <person name="Martin F."/>
        </authorList>
    </citation>
    <scope>NUCLEOTIDE SEQUENCE [LARGE SCALE GENOMIC DNA]</scope>
    <source>
        <strain evidence="3 4">FD-317 M1</strain>
    </source>
</reference>
<feature type="compositionally biased region" description="Polar residues" evidence="1">
    <location>
        <begin position="458"/>
        <end position="471"/>
    </location>
</feature>
<dbReference type="AlphaFoldDB" id="A0A0D0CDG9"/>
<dbReference type="Gene3D" id="2.60.120.260">
    <property type="entry name" value="Galactose-binding domain-like"/>
    <property type="match status" value="2"/>
</dbReference>
<dbReference type="HOGENOM" id="CLU_036216_2_0_1"/>
<feature type="region of interest" description="Disordered" evidence="1">
    <location>
        <begin position="311"/>
        <end position="339"/>
    </location>
</feature>
<keyword evidence="2" id="KW-0812">Transmembrane</keyword>
<accession>A0A0D0CDG9</accession>
<keyword evidence="2" id="KW-1133">Transmembrane helix</keyword>
<name>A0A0D0CDG9_9AGAR</name>
<dbReference type="Proteomes" id="UP000053593">
    <property type="component" value="Unassembled WGS sequence"/>
</dbReference>
<organism evidence="3 4">
    <name type="scientific">Collybiopsis luxurians FD-317 M1</name>
    <dbReference type="NCBI Taxonomy" id="944289"/>
    <lineage>
        <taxon>Eukaryota</taxon>
        <taxon>Fungi</taxon>
        <taxon>Dikarya</taxon>
        <taxon>Basidiomycota</taxon>
        <taxon>Agaricomycotina</taxon>
        <taxon>Agaricomycetes</taxon>
        <taxon>Agaricomycetidae</taxon>
        <taxon>Agaricales</taxon>
        <taxon>Marasmiineae</taxon>
        <taxon>Omphalotaceae</taxon>
        <taxon>Collybiopsis</taxon>
        <taxon>Collybiopsis luxurians</taxon>
    </lineage>
</organism>
<keyword evidence="4" id="KW-1185">Reference proteome</keyword>
<sequence length="471" mass="51271">MPDPLPLGLNILNSAQEPPITFSIPKMWLLFDSSEMNSSFVDKNWQTFSNWTGWMDNSFTNTQNPANLNVTFQGTSISFVGNTAPVGAPAWFSVAIDSNEPYNCTYPGAGPTEEYIQWYQTPTLTEGVHNVTLTGITVALDYTLVTPGQTTPLEGSTIVVDDTDQEIMYEGNGWNTTTYEKMTCFHGCASGFPLGNGTHRTRTVGDSLGFMFAGTGISVYGVFNWTATGSVSLDFTLDNQTTSNDIAVPLGNNPLQETQNYQFFSASNLTAGNHTLLINVTQSKGNQAFIFDFLTYQPSFNFLSAKPNFTTSSSETPASPSMPSSQSTPTTNTPSSHNNSHNNSLINAIIGATVGGALVFSALLFFVCWRRRIRKSKVDPSEEPRIDPFPRHSTPPRRSIMRPISLVKSLDLPWWAPKPRYIDRLSEDSGSSASSHDGKRALISAGPRVQGVGAEVNDATSSVPPNYSSIN</sequence>
<evidence type="ECO:0000313" key="3">
    <source>
        <dbReference type="EMBL" id="KIK60514.1"/>
    </source>
</evidence>
<evidence type="ECO:0000313" key="4">
    <source>
        <dbReference type="Proteomes" id="UP000053593"/>
    </source>
</evidence>
<feature type="transmembrane region" description="Helical" evidence="2">
    <location>
        <begin position="345"/>
        <end position="367"/>
    </location>
</feature>
<keyword evidence="2" id="KW-0472">Membrane</keyword>
<evidence type="ECO:0000256" key="1">
    <source>
        <dbReference type="SAM" id="MobiDB-lite"/>
    </source>
</evidence>
<gene>
    <name evidence="3" type="ORF">GYMLUDRAFT_261489</name>
</gene>
<evidence type="ECO:0000256" key="2">
    <source>
        <dbReference type="SAM" id="Phobius"/>
    </source>
</evidence>
<proteinExistence type="predicted"/>
<dbReference type="OrthoDB" id="2756615at2759"/>
<dbReference type="EMBL" id="KN834775">
    <property type="protein sequence ID" value="KIK60514.1"/>
    <property type="molecule type" value="Genomic_DNA"/>
</dbReference>
<feature type="region of interest" description="Disordered" evidence="1">
    <location>
        <begin position="426"/>
        <end position="471"/>
    </location>
</feature>
<protein>
    <submittedName>
        <fullName evidence="3">Uncharacterized protein</fullName>
    </submittedName>
</protein>